<proteinExistence type="inferred from homology"/>
<dbReference type="GO" id="GO:0002926">
    <property type="term" value="P:tRNA wobble base 5-methoxycarbonylmethyl-2-thiouridinylation"/>
    <property type="evidence" value="ECO:0007669"/>
    <property type="project" value="TreeGrafter"/>
</dbReference>
<dbReference type="Gene3D" id="1.25.40.470">
    <property type="match status" value="1"/>
</dbReference>
<dbReference type="InterPro" id="IPR006849">
    <property type="entry name" value="Elp1"/>
</dbReference>
<evidence type="ECO:0000256" key="3">
    <source>
        <dbReference type="SAM" id="Coils"/>
    </source>
</evidence>
<dbReference type="PIRSF" id="PIRSF017233">
    <property type="entry name" value="IKAP"/>
    <property type="match status" value="1"/>
</dbReference>
<feature type="region of interest" description="Disordered" evidence="4">
    <location>
        <begin position="557"/>
        <end position="603"/>
    </location>
</feature>
<dbReference type="OrthoDB" id="40048at2759"/>
<evidence type="ECO:0000259" key="7">
    <source>
        <dbReference type="Pfam" id="PF23925"/>
    </source>
</evidence>
<dbReference type="Proteomes" id="UP000236333">
    <property type="component" value="Unassembled WGS sequence"/>
</dbReference>
<comment type="subcellular location">
    <subcellularLocation>
        <location evidence="2">Cytoplasm</location>
    </subcellularLocation>
    <subcellularLocation>
        <location evidence="2">Nucleus</location>
    </subcellularLocation>
</comment>
<dbReference type="Gene3D" id="2.130.10.10">
    <property type="entry name" value="YVTN repeat-like/Quinoprotein amine dehydrogenase"/>
    <property type="match status" value="1"/>
</dbReference>
<dbReference type="Pfam" id="PF23925">
    <property type="entry name" value="A-sol_ELP1"/>
    <property type="match status" value="2"/>
</dbReference>
<dbReference type="InterPro" id="IPR056169">
    <property type="entry name" value="HB_ELP1"/>
</dbReference>
<evidence type="ECO:0000256" key="1">
    <source>
        <dbReference type="ARBA" id="ARBA00029535"/>
    </source>
</evidence>
<dbReference type="SUPFAM" id="SSF82171">
    <property type="entry name" value="DPP6 N-terminal domain-like"/>
    <property type="match status" value="1"/>
</dbReference>
<dbReference type="EMBL" id="PGGS01000175">
    <property type="protein sequence ID" value="PNH07535.1"/>
    <property type="molecule type" value="Genomic_DNA"/>
</dbReference>
<keyword evidence="3" id="KW-0175">Coiled coil</keyword>
<keyword evidence="10" id="KW-1185">Reference proteome</keyword>
<dbReference type="GO" id="GO:0000049">
    <property type="term" value="F:tRNA binding"/>
    <property type="evidence" value="ECO:0007669"/>
    <property type="project" value="TreeGrafter"/>
</dbReference>
<comment type="similarity">
    <text evidence="2">Belongs to the ELP1/IKA1 family.</text>
</comment>
<feature type="domain" description="ELP1 alpha-solenoid" evidence="7">
    <location>
        <begin position="469"/>
        <end position="536"/>
    </location>
</feature>
<feature type="compositionally biased region" description="Low complexity" evidence="4">
    <location>
        <begin position="559"/>
        <end position="592"/>
    </location>
</feature>
<organism evidence="9 10">
    <name type="scientific">Tetrabaena socialis</name>
    <dbReference type="NCBI Taxonomy" id="47790"/>
    <lineage>
        <taxon>Eukaryota</taxon>
        <taxon>Viridiplantae</taxon>
        <taxon>Chlorophyta</taxon>
        <taxon>core chlorophytes</taxon>
        <taxon>Chlorophyceae</taxon>
        <taxon>CS clade</taxon>
        <taxon>Chlamydomonadales</taxon>
        <taxon>Tetrabaenaceae</taxon>
        <taxon>Tetrabaena</taxon>
    </lineage>
</organism>
<protein>
    <recommendedName>
        <fullName evidence="1 2">Elongator complex protein 1</fullName>
    </recommendedName>
</protein>
<dbReference type="PANTHER" id="PTHR12747:SF0">
    <property type="entry name" value="ELONGATOR COMPLEX PROTEIN 1"/>
    <property type="match status" value="1"/>
</dbReference>
<dbReference type="Pfam" id="PF23878">
    <property type="entry name" value="TPR_ELP1"/>
    <property type="match status" value="1"/>
</dbReference>
<comment type="function">
    <text evidence="2">Component of the elongator complex which is required for multiple tRNA modifications, including mcm5U (5-methoxycarbonylmethyl uridine), mcm5s2U (5-methoxycarbonylmethyl-2-thiouridine), and ncm5U (5-carbamoylmethyl uridine). The elongator complex catalyzes formation of carboxymethyluridine in the wobble base at position 34 in tRNAs.</text>
</comment>
<comment type="caution">
    <text evidence="9">The sequence shown here is derived from an EMBL/GenBank/DDBJ whole genome shotgun (WGS) entry which is preliminary data.</text>
</comment>
<dbReference type="Pfam" id="PF23936">
    <property type="entry name" value="HB_ELP1"/>
    <property type="match status" value="1"/>
</dbReference>
<feature type="region of interest" description="Disordered" evidence="4">
    <location>
        <begin position="1044"/>
        <end position="1081"/>
    </location>
</feature>
<dbReference type="PANTHER" id="PTHR12747">
    <property type="entry name" value="ELONGATOR COMPLEX PROTEIN 1"/>
    <property type="match status" value="1"/>
</dbReference>
<gene>
    <name evidence="9" type="ORF">TSOC_006009</name>
</gene>
<evidence type="ECO:0000259" key="8">
    <source>
        <dbReference type="Pfam" id="PF23936"/>
    </source>
</evidence>
<dbReference type="InterPro" id="IPR056164">
    <property type="entry name" value="Beta-prop_ELP1_1st"/>
</dbReference>
<evidence type="ECO:0000259" key="5">
    <source>
        <dbReference type="Pfam" id="PF04762"/>
    </source>
</evidence>
<dbReference type="Pfam" id="PF04762">
    <property type="entry name" value="Beta-prop_ELP1_1st"/>
    <property type="match status" value="2"/>
</dbReference>
<accession>A0A2J8A4V2</accession>
<feature type="domain" description="ELP1 first N-terminal beta-propeller" evidence="5">
    <location>
        <begin position="79"/>
        <end position="162"/>
    </location>
</feature>
<name>A0A2J8A4V2_9CHLO</name>
<feature type="coiled-coil region" evidence="3">
    <location>
        <begin position="973"/>
        <end position="1000"/>
    </location>
</feature>
<feature type="domain" description="ELP1 TPR" evidence="6">
    <location>
        <begin position="788"/>
        <end position="949"/>
    </location>
</feature>
<dbReference type="InterPro" id="IPR056166">
    <property type="entry name" value="TPR_ELP1"/>
</dbReference>
<feature type="domain" description="ELP1 first N-terminal beta-propeller" evidence="5">
    <location>
        <begin position="193"/>
        <end position="350"/>
    </location>
</feature>
<sequence>MRNLVVERDLGAQLDLGDDGALSFCVSAAEAQLYAITFEGVVHCFSLGERLQAGWCCDLGAELLASSEAGDVAEGASPAGSGAWVTSFSHVLELDALCIATRGGTIGLLHLGEGGGQRFEQVGSISDGVAALEWSPDGELLALLSGSGNLLVMNQAWELLHEGPALGPIATSAAPPPAPPPPPAAVPQPRDGGISWRGDGKYFAVVCPDPAAASGKAPPYRVAIWDRATLELHASGEAAEGLLPLPAWQPNGRHLYVPGAAAAPAKAETRPRAAAADGAPAAPAAGAVAGEEVASGGGGACRSVLLYERNGLRHGGFDLPSTGQSPPWRRTGPVCSMAWSCDSELLALVTSPGEAPLPEAGVSVASRDWVVQSQLASARETKGVKLKGGMMCVMAVMREGDMLAAMHAAMRPDVATAAARNVTVRAVEQGAALVACPAAALGGPLAGRLADVPVVLQMPRGNLEGVVPRALVLAALVLALRRLDYGEAWRLATVHRVELNLLVDYGWPSFIQHVPQFVAAVPRPSDLCDLLFALRPGSVLAQGGAYADALAMLGGEEQGPGLQAQGQPRAQGQQQQQQRGGAGPQAVARGQQPSGGAGACQAAAQQQREGAAAGDAGGGKVTAVCNAVREVVAALPGASSKYLEVVTTTYARSDPPQLEAAMRCIRDAKEAELRLMSSPDAPASAALAADDAAATAGSAPTPSGSTVRDRQLAAAAAAAAVPHNHSSAADKALKHLLLYVDADELYNTALGMYDMPLAYMVVVNAQKDPGEYLGELQGFASLAPPPLQRYHIDMHLRRFASALANLAQAGPQHFQQALQLARERGLLRQLLQLYDSDPDHRPAVLEAYGEHLEAAKRYDDAAVSYMSAGKLERALRAYRAAGRWRMVFVVAGQLEYDEEAVQSLAAELAEELAGSGQAADAAAVLLGYLGDVDNAVRVYTQAREWRESIRVAHAHQRSDLVETVIAPGAADGAASLLSEARDAEERIRKYGQRLADVRGKRLAMAEAIAAADEDGAAHGVPDDLQSDVVSLVSGLSVYTDATAGGATGASGSSASSRAPSTVGGRRAHRQDKKLKKAGAKIRQGSPLEEASLVAHVHGLAPRAAQLEEAGQLAELLVLLGHADDARLLQRTVAAWQAAYEEARSELVAHPVPIDGPGHARADMERLLQPAPDASSIAWKWDVLRGF</sequence>
<reference evidence="9 10" key="1">
    <citation type="journal article" date="2017" name="Mol. Biol. Evol.">
        <title>The 4-celled Tetrabaena socialis nuclear genome reveals the essential components for genetic control of cell number at the origin of multicellularity in the volvocine lineage.</title>
        <authorList>
            <person name="Featherston J."/>
            <person name="Arakaki Y."/>
            <person name="Hanschen E.R."/>
            <person name="Ferris P.J."/>
            <person name="Michod R.E."/>
            <person name="Olson B.J.S.C."/>
            <person name="Nozaki H."/>
            <person name="Durand P.M."/>
        </authorList>
    </citation>
    <scope>NUCLEOTIDE SEQUENCE [LARGE SCALE GENOMIC DNA]</scope>
    <source>
        <strain evidence="9 10">NIES-571</strain>
    </source>
</reference>
<keyword evidence="2" id="KW-0963">Cytoplasm</keyword>
<evidence type="ECO:0000259" key="6">
    <source>
        <dbReference type="Pfam" id="PF23878"/>
    </source>
</evidence>
<feature type="domain" description="ELP1 three-helical bundle" evidence="8">
    <location>
        <begin position="959"/>
        <end position="1140"/>
    </location>
</feature>
<evidence type="ECO:0000256" key="4">
    <source>
        <dbReference type="SAM" id="MobiDB-lite"/>
    </source>
</evidence>
<dbReference type="GO" id="GO:0033588">
    <property type="term" value="C:elongator holoenzyme complex"/>
    <property type="evidence" value="ECO:0007669"/>
    <property type="project" value="InterPro"/>
</dbReference>
<feature type="compositionally biased region" description="Low complexity" evidence="4">
    <location>
        <begin position="1044"/>
        <end position="1061"/>
    </location>
</feature>
<keyword evidence="2" id="KW-0539">Nucleus</keyword>
<dbReference type="AlphaFoldDB" id="A0A2J8A4V2"/>
<dbReference type="InterPro" id="IPR056167">
    <property type="entry name" value="A-sol_ELP1"/>
</dbReference>
<dbReference type="InterPro" id="IPR015943">
    <property type="entry name" value="WD40/YVTN_repeat-like_dom_sf"/>
</dbReference>
<dbReference type="UniPathway" id="UPA00988"/>
<evidence type="ECO:0000313" key="9">
    <source>
        <dbReference type="EMBL" id="PNH07535.1"/>
    </source>
</evidence>
<evidence type="ECO:0000313" key="10">
    <source>
        <dbReference type="Proteomes" id="UP000236333"/>
    </source>
</evidence>
<feature type="compositionally biased region" description="Pro residues" evidence="4">
    <location>
        <begin position="174"/>
        <end position="186"/>
    </location>
</feature>
<feature type="region of interest" description="Disordered" evidence="4">
    <location>
        <begin position="170"/>
        <end position="189"/>
    </location>
</feature>
<feature type="compositionally biased region" description="Basic residues" evidence="4">
    <location>
        <begin position="1065"/>
        <end position="1079"/>
    </location>
</feature>
<dbReference type="GO" id="GO:0005634">
    <property type="term" value="C:nucleus"/>
    <property type="evidence" value="ECO:0007669"/>
    <property type="project" value="UniProtKB-SubCell"/>
</dbReference>
<feature type="domain" description="ELP1 alpha-solenoid" evidence="7">
    <location>
        <begin position="724"/>
        <end position="774"/>
    </location>
</feature>
<evidence type="ECO:0000256" key="2">
    <source>
        <dbReference type="PIRNR" id="PIRNR017233"/>
    </source>
</evidence>
<dbReference type="GO" id="GO:0005829">
    <property type="term" value="C:cytosol"/>
    <property type="evidence" value="ECO:0007669"/>
    <property type="project" value="TreeGrafter"/>
</dbReference>